<keyword evidence="5" id="KW-1185">Reference proteome</keyword>
<dbReference type="NCBIfam" id="NF004792">
    <property type="entry name" value="PRK06139.1"/>
    <property type="match status" value="1"/>
</dbReference>
<dbReference type="SUPFAM" id="SSF51735">
    <property type="entry name" value="NAD(P)-binding Rossmann-fold domains"/>
    <property type="match status" value="1"/>
</dbReference>
<dbReference type="Proteomes" id="UP000540787">
    <property type="component" value="Unassembled WGS sequence"/>
</dbReference>
<dbReference type="InterPro" id="IPR036291">
    <property type="entry name" value="NAD(P)-bd_dom_sf"/>
</dbReference>
<proteinExistence type="inferred from homology"/>
<name>A0A7W9X1I5_9BURK</name>
<dbReference type="InterPro" id="IPR002347">
    <property type="entry name" value="SDR_fam"/>
</dbReference>
<dbReference type="PRINTS" id="PR00081">
    <property type="entry name" value="GDHRDH"/>
</dbReference>
<dbReference type="Pfam" id="PF00106">
    <property type="entry name" value="adh_short"/>
    <property type="match status" value="1"/>
</dbReference>
<dbReference type="RefSeq" id="WP_183555371.1">
    <property type="nucleotide sequence ID" value="NZ_JACHBX010000003.1"/>
</dbReference>
<dbReference type="GO" id="GO:0016020">
    <property type="term" value="C:membrane"/>
    <property type="evidence" value="ECO:0007669"/>
    <property type="project" value="TreeGrafter"/>
</dbReference>
<comment type="caution">
    <text evidence="4">The sequence shown here is derived from an EMBL/GenBank/DDBJ whole genome shotgun (WGS) entry which is preliminary data.</text>
</comment>
<evidence type="ECO:0000256" key="3">
    <source>
        <dbReference type="SAM" id="MobiDB-lite"/>
    </source>
</evidence>
<dbReference type="InterPro" id="IPR020904">
    <property type="entry name" value="Sc_DH/Rdtase_CS"/>
</dbReference>
<evidence type="ECO:0000256" key="2">
    <source>
        <dbReference type="ARBA" id="ARBA00023002"/>
    </source>
</evidence>
<dbReference type="EMBL" id="JACHBX010000003">
    <property type="protein sequence ID" value="MBB6134689.1"/>
    <property type="molecule type" value="Genomic_DNA"/>
</dbReference>
<gene>
    <name evidence="4" type="ORF">HD842_002847</name>
</gene>
<dbReference type="AlphaFoldDB" id="A0A7W9X1I5"/>
<dbReference type="GO" id="GO:0016491">
    <property type="term" value="F:oxidoreductase activity"/>
    <property type="evidence" value="ECO:0007669"/>
    <property type="project" value="UniProtKB-KW"/>
</dbReference>
<keyword evidence="2" id="KW-0560">Oxidoreductase</keyword>
<feature type="region of interest" description="Disordered" evidence="3">
    <location>
        <begin position="279"/>
        <end position="312"/>
    </location>
</feature>
<accession>A0A7W9X1I5</accession>
<dbReference type="PANTHER" id="PTHR44196:SF1">
    <property type="entry name" value="DEHYDROGENASE_REDUCTASE SDR FAMILY MEMBER 7B"/>
    <property type="match status" value="1"/>
</dbReference>
<dbReference type="PROSITE" id="PS00061">
    <property type="entry name" value="ADH_SHORT"/>
    <property type="match status" value="1"/>
</dbReference>
<dbReference type="PANTHER" id="PTHR44196">
    <property type="entry name" value="DEHYDROGENASE/REDUCTASE SDR FAMILY MEMBER 7B"/>
    <property type="match status" value="1"/>
</dbReference>
<evidence type="ECO:0000313" key="5">
    <source>
        <dbReference type="Proteomes" id="UP000540787"/>
    </source>
</evidence>
<comment type="similarity">
    <text evidence="1">Belongs to the short-chain dehydrogenases/reductases (SDR) family.</text>
</comment>
<organism evidence="4 5">
    <name type="scientific">Massilia aurea</name>
    <dbReference type="NCBI Taxonomy" id="373040"/>
    <lineage>
        <taxon>Bacteria</taxon>
        <taxon>Pseudomonadati</taxon>
        <taxon>Pseudomonadota</taxon>
        <taxon>Betaproteobacteria</taxon>
        <taxon>Burkholderiales</taxon>
        <taxon>Oxalobacteraceae</taxon>
        <taxon>Telluria group</taxon>
        <taxon>Massilia</taxon>
    </lineage>
</organism>
<evidence type="ECO:0000313" key="4">
    <source>
        <dbReference type="EMBL" id="MBB6134689.1"/>
    </source>
</evidence>
<dbReference type="Gene3D" id="3.40.50.720">
    <property type="entry name" value="NAD(P)-binding Rossmann-like Domain"/>
    <property type="match status" value="1"/>
</dbReference>
<reference evidence="4 5" key="1">
    <citation type="submission" date="2020-08" db="EMBL/GenBank/DDBJ databases">
        <title>The Agave Microbiome: Exploring the role of microbial communities in plant adaptations to desert environments.</title>
        <authorList>
            <person name="Partida-Martinez L.P."/>
        </authorList>
    </citation>
    <scope>NUCLEOTIDE SEQUENCE [LARGE SCALE GENOMIC DNA]</scope>
    <source>
        <strain evidence="4 5">AT3.2</strain>
    </source>
</reference>
<protein>
    <submittedName>
        <fullName evidence="4">Short-subunit dehydrogenase</fullName>
    </submittedName>
</protein>
<evidence type="ECO:0000256" key="1">
    <source>
        <dbReference type="ARBA" id="ARBA00006484"/>
    </source>
</evidence>
<sequence length="339" mass="35837">MHQSYLRVVIMGGSSGIGAATAIAFARQGAHLVLGARGKEGLDDVARRCRQAGGHADVLVVDATDADAVAAFAQDARELLGQIDLWFSNVGSGVVGKFADVPIAHHRQVIETNLITHMNDAHAVIPIFLEQDYGIWVNMISSGGFVATPYAAAYGASKFGLRGFSEALRAELGKKRDIHVCDIYPSFVDTPGFKHAANYTGAKLSYPPGVLAPEKVADAVVALVRKPRSVTLLGAPDVTKKLTQLAPDLLASGMNRFMETWAKRADPTEDTVGALYEPQQGASGVHSGMVKRPAPSRAPARARRDVQPRVPSNDNTLAVGAVLIAAAVGLSLLGKRSDN</sequence>